<evidence type="ECO:0000313" key="2">
    <source>
        <dbReference type="EMBL" id="SBV32916.1"/>
    </source>
</evidence>
<sequence length="151" mass="15489">MSLHCGVTLVIAATTSIALASRLVAGSNSVMSPVCSGTATAGQALRVAVIPTPPAIAISLSFAQPAAVATAAVPHSTVRNLRDGNEMDIMMIGLSKQAHGTRAGTIDPASCAPLLIGAMNAAQQRERQREAARETAGGWGRSGFTPWDLLR</sequence>
<protein>
    <submittedName>
        <fullName evidence="2">Uncharacterized protein</fullName>
    </submittedName>
</protein>
<dbReference type="EMBL" id="LT598653">
    <property type="protein sequence ID" value="SBV32916.1"/>
    <property type="molecule type" value="Genomic_DNA"/>
</dbReference>
<organism evidence="2">
    <name type="scientific">uncultured Sphingopyxis sp</name>
    <dbReference type="NCBI Taxonomy" id="310581"/>
    <lineage>
        <taxon>Bacteria</taxon>
        <taxon>Pseudomonadati</taxon>
        <taxon>Pseudomonadota</taxon>
        <taxon>Alphaproteobacteria</taxon>
        <taxon>Sphingomonadales</taxon>
        <taxon>Sphingomonadaceae</taxon>
        <taxon>Sphingopyxis</taxon>
        <taxon>environmental samples</taxon>
    </lineage>
</organism>
<feature type="chain" id="PRO_5012983638" evidence="1">
    <location>
        <begin position="21"/>
        <end position="151"/>
    </location>
</feature>
<dbReference type="KEGG" id="sphu:SPPYR_1796"/>
<gene>
    <name evidence="2" type="ORF">SPPYR_1796</name>
</gene>
<evidence type="ECO:0000256" key="1">
    <source>
        <dbReference type="SAM" id="SignalP"/>
    </source>
</evidence>
<name>A0A1Y5PW42_9SPHN</name>
<proteinExistence type="predicted"/>
<feature type="signal peptide" evidence="1">
    <location>
        <begin position="1"/>
        <end position="20"/>
    </location>
</feature>
<accession>A0A1Y5PW42</accession>
<dbReference type="AlphaFoldDB" id="A0A1Y5PW42"/>
<reference evidence="2" key="1">
    <citation type="submission" date="2016-03" db="EMBL/GenBank/DDBJ databases">
        <authorList>
            <person name="Ploux O."/>
        </authorList>
    </citation>
    <scope>NUCLEOTIDE SEQUENCE</scope>
    <source>
        <strain evidence="2">UC10</strain>
    </source>
</reference>
<keyword evidence="1" id="KW-0732">Signal</keyword>